<sequence>MEVGIVAEQSTSTKLAGWLAGEVASRRARTPARCRESGGHYAARVEGSARAGRGGGASDRHRAPEGNGGGGGVPGPATGAAASAPARVPPGPSIARLGTLGGRPAQNGSSSSSRDRQPGPGATPSCCGTSLQRICCCFHHVE</sequence>
<evidence type="ECO:0000256" key="1">
    <source>
        <dbReference type="SAM" id="MobiDB-lite"/>
    </source>
</evidence>
<comment type="caution">
    <text evidence="2">The sequence shown here is derived from an EMBL/GenBank/DDBJ whole genome shotgun (WGS) entry which is preliminary data.</text>
</comment>
<accession>A0A921U161</accession>
<reference evidence="2" key="1">
    <citation type="journal article" date="2019" name="BMC Genomics">
        <title>A new reference genome for Sorghum bicolor reveals high levels of sequence similarity between sweet and grain genotypes: implications for the genetics of sugar metabolism.</title>
        <authorList>
            <person name="Cooper E.A."/>
            <person name="Brenton Z.W."/>
            <person name="Flinn B.S."/>
            <person name="Jenkins J."/>
            <person name="Shu S."/>
            <person name="Flowers D."/>
            <person name="Luo F."/>
            <person name="Wang Y."/>
            <person name="Xia P."/>
            <person name="Barry K."/>
            <person name="Daum C."/>
            <person name="Lipzen A."/>
            <person name="Yoshinaga Y."/>
            <person name="Schmutz J."/>
            <person name="Saski C."/>
            <person name="Vermerris W."/>
            <person name="Kresovich S."/>
        </authorList>
    </citation>
    <scope>NUCLEOTIDE SEQUENCE</scope>
</reference>
<dbReference type="EMBL" id="CM027689">
    <property type="protein sequence ID" value="KAG0514827.1"/>
    <property type="molecule type" value="Genomic_DNA"/>
</dbReference>
<dbReference type="AlphaFoldDB" id="A0A921U161"/>
<dbReference type="Proteomes" id="UP000807115">
    <property type="component" value="Chromosome 10"/>
</dbReference>
<feature type="region of interest" description="Disordered" evidence="1">
    <location>
        <begin position="22"/>
        <end position="129"/>
    </location>
</feature>
<feature type="compositionally biased region" description="Low complexity" evidence="1">
    <location>
        <begin position="42"/>
        <end position="51"/>
    </location>
</feature>
<reference evidence="2" key="2">
    <citation type="submission" date="2020-10" db="EMBL/GenBank/DDBJ databases">
        <authorList>
            <person name="Cooper E.A."/>
            <person name="Brenton Z.W."/>
            <person name="Flinn B.S."/>
            <person name="Jenkins J."/>
            <person name="Shu S."/>
            <person name="Flowers D."/>
            <person name="Luo F."/>
            <person name="Wang Y."/>
            <person name="Xia P."/>
            <person name="Barry K."/>
            <person name="Daum C."/>
            <person name="Lipzen A."/>
            <person name="Yoshinaga Y."/>
            <person name="Schmutz J."/>
            <person name="Saski C."/>
            <person name="Vermerris W."/>
            <person name="Kresovich S."/>
        </authorList>
    </citation>
    <scope>NUCLEOTIDE SEQUENCE</scope>
</reference>
<organism evidence="2 3">
    <name type="scientific">Sorghum bicolor</name>
    <name type="common">Sorghum</name>
    <name type="synonym">Sorghum vulgare</name>
    <dbReference type="NCBI Taxonomy" id="4558"/>
    <lineage>
        <taxon>Eukaryota</taxon>
        <taxon>Viridiplantae</taxon>
        <taxon>Streptophyta</taxon>
        <taxon>Embryophyta</taxon>
        <taxon>Tracheophyta</taxon>
        <taxon>Spermatophyta</taxon>
        <taxon>Magnoliopsida</taxon>
        <taxon>Liliopsida</taxon>
        <taxon>Poales</taxon>
        <taxon>Poaceae</taxon>
        <taxon>PACMAD clade</taxon>
        <taxon>Panicoideae</taxon>
        <taxon>Andropogonodae</taxon>
        <taxon>Andropogoneae</taxon>
        <taxon>Sorghinae</taxon>
        <taxon>Sorghum</taxon>
    </lineage>
</organism>
<proteinExistence type="predicted"/>
<name>A0A921U161_SORBI</name>
<protein>
    <submittedName>
        <fullName evidence="2">Uncharacterized protein</fullName>
    </submittedName>
</protein>
<feature type="compositionally biased region" description="Low complexity" evidence="1">
    <location>
        <begin position="75"/>
        <end position="86"/>
    </location>
</feature>
<evidence type="ECO:0000313" key="2">
    <source>
        <dbReference type="EMBL" id="KAG0514827.1"/>
    </source>
</evidence>
<evidence type="ECO:0000313" key="3">
    <source>
        <dbReference type="Proteomes" id="UP000807115"/>
    </source>
</evidence>
<gene>
    <name evidence="2" type="ORF">BDA96_10G226700</name>
</gene>